<gene>
    <name evidence="1" type="ORF">SLA_1509</name>
</gene>
<dbReference type="Proteomes" id="UP000217676">
    <property type="component" value="Chromosome"/>
</dbReference>
<keyword evidence="2" id="KW-1185">Reference proteome</keyword>
<proteinExistence type="predicted"/>
<dbReference type="RefSeq" id="WP_359879728.1">
    <property type="nucleotide sequence ID" value="NZ_JBEYHT010000036.1"/>
</dbReference>
<dbReference type="AlphaFoldDB" id="A0A169N8U3"/>
<evidence type="ECO:0000313" key="2">
    <source>
        <dbReference type="Proteomes" id="UP000217676"/>
    </source>
</evidence>
<protein>
    <recommendedName>
        <fullName evidence="3">Lipoprotein</fullName>
    </recommendedName>
</protein>
<dbReference type="EMBL" id="AP017424">
    <property type="protein sequence ID" value="BAU82448.1"/>
    <property type="molecule type" value="Genomic_DNA"/>
</dbReference>
<name>A0A169N8U3_STRLU</name>
<dbReference type="KEGG" id="slau:SLA_1509"/>
<organism evidence="1 2">
    <name type="scientific">Streptomyces laurentii</name>
    <dbReference type="NCBI Taxonomy" id="39478"/>
    <lineage>
        <taxon>Bacteria</taxon>
        <taxon>Bacillati</taxon>
        <taxon>Actinomycetota</taxon>
        <taxon>Actinomycetes</taxon>
        <taxon>Kitasatosporales</taxon>
        <taxon>Streptomycetaceae</taxon>
        <taxon>Streptomyces</taxon>
    </lineage>
</organism>
<accession>A0A169N8U3</accession>
<evidence type="ECO:0008006" key="3">
    <source>
        <dbReference type="Google" id="ProtNLM"/>
    </source>
</evidence>
<reference evidence="1 2" key="1">
    <citation type="journal article" date="2016" name="Genome Announc.">
        <title>Complete Genome Sequence of Thiostrepton-Producing Streptomyces laurentii ATCC 31255.</title>
        <authorList>
            <person name="Doi K."/>
            <person name="Fujino Y."/>
            <person name="Nagayoshi Y."/>
            <person name="Ohshima T."/>
            <person name="Ogata S."/>
        </authorList>
    </citation>
    <scope>NUCLEOTIDE SEQUENCE [LARGE SCALE GENOMIC DNA]</scope>
    <source>
        <strain evidence="1 2">ATCC 31255</strain>
    </source>
</reference>
<evidence type="ECO:0000313" key="1">
    <source>
        <dbReference type="EMBL" id="BAU82448.1"/>
    </source>
</evidence>
<sequence length="110" mass="11789">MSVHRRLTIATGAVLLTLAVSGCSGLGRSMVGTVSYETAHDIEVTVTSPGVRGCHKLSPGGATRVRNATLVDMRLFRTRDCRGPNTYVATRTSDQIAPGTLTWRSYSVVH</sequence>
<dbReference type="PROSITE" id="PS51257">
    <property type="entry name" value="PROKAR_LIPOPROTEIN"/>
    <property type="match status" value="1"/>
</dbReference>